<keyword evidence="6 8" id="KW-0139">CF(1)</keyword>
<accession>A0A2H0YTL9</accession>
<keyword evidence="4 8" id="KW-0406">Ion transport</keyword>
<dbReference type="PANTHER" id="PTHR13822">
    <property type="entry name" value="ATP SYNTHASE DELTA/EPSILON CHAIN"/>
    <property type="match status" value="1"/>
</dbReference>
<dbReference type="NCBIfam" id="TIGR01216">
    <property type="entry name" value="ATP_synt_epsi"/>
    <property type="match status" value="1"/>
</dbReference>
<feature type="domain" description="ATP synthase F1 complex delta/epsilon subunit N-terminal" evidence="11">
    <location>
        <begin position="5"/>
        <end position="82"/>
    </location>
</feature>
<keyword evidence="8" id="KW-0375">Hydrogen ion transport</keyword>
<dbReference type="Proteomes" id="UP000228711">
    <property type="component" value="Unassembled WGS sequence"/>
</dbReference>
<dbReference type="Gene3D" id="2.60.15.10">
    <property type="entry name" value="F0F1 ATP synthase delta/epsilon subunit, N-terminal"/>
    <property type="match status" value="1"/>
</dbReference>
<evidence type="ECO:0000259" key="10">
    <source>
        <dbReference type="Pfam" id="PF00401"/>
    </source>
</evidence>
<comment type="caution">
    <text evidence="12">The sequence shown here is derived from an EMBL/GenBank/DDBJ whole genome shotgun (WGS) entry which is preliminary data.</text>
</comment>
<evidence type="ECO:0000313" key="13">
    <source>
        <dbReference type="Proteomes" id="UP000228711"/>
    </source>
</evidence>
<feature type="domain" description="ATP synthase epsilon subunit C-terminal" evidence="10">
    <location>
        <begin position="86"/>
        <end position="131"/>
    </location>
</feature>
<dbReference type="SUPFAM" id="SSF51344">
    <property type="entry name" value="Epsilon subunit of F1F0-ATP synthase N-terminal domain"/>
    <property type="match status" value="1"/>
</dbReference>
<dbReference type="InterPro" id="IPR020546">
    <property type="entry name" value="ATP_synth_F1_dsu/esu_N"/>
</dbReference>
<evidence type="ECO:0000256" key="6">
    <source>
        <dbReference type="ARBA" id="ARBA00023196"/>
    </source>
</evidence>
<dbReference type="EMBL" id="PEXV01000038">
    <property type="protein sequence ID" value="PIS41838.1"/>
    <property type="molecule type" value="Genomic_DNA"/>
</dbReference>
<dbReference type="NCBIfam" id="NF009980">
    <property type="entry name" value="PRK13446.1"/>
    <property type="match status" value="1"/>
</dbReference>
<dbReference type="AlphaFoldDB" id="A0A2H0YTL9"/>
<evidence type="ECO:0000256" key="5">
    <source>
        <dbReference type="ARBA" id="ARBA00023136"/>
    </source>
</evidence>
<dbReference type="HAMAP" id="MF_00530">
    <property type="entry name" value="ATP_synth_epsil_bac"/>
    <property type="match status" value="1"/>
</dbReference>
<dbReference type="InterPro" id="IPR001469">
    <property type="entry name" value="ATP_synth_F1_dsu/esu"/>
</dbReference>
<dbReference type="GO" id="GO:0005524">
    <property type="term" value="F:ATP binding"/>
    <property type="evidence" value="ECO:0007669"/>
    <property type="project" value="UniProtKB-UniRule"/>
</dbReference>
<keyword evidence="7 8" id="KW-0066">ATP synthesis</keyword>
<dbReference type="Pfam" id="PF02823">
    <property type="entry name" value="ATP-synt_DE_N"/>
    <property type="match status" value="1"/>
</dbReference>
<dbReference type="CDD" id="cd12152">
    <property type="entry name" value="F1-ATPase_delta"/>
    <property type="match status" value="1"/>
</dbReference>
<gene>
    <name evidence="8 12" type="primary">atpC</name>
    <name evidence="12" type="ORF">COT25_00960</name>
</gene>
<keyword evidence="8" id="KW-1003">Cell membrane</keyword>
<keyword evidence="5 8" id="KW-0472">Membrane</keyword>
<sequence>MDKINIKITTPERVVMSDEVDGVVLPTAMGEIGILPHHIPLVALLAPGEIRVKKNNEELLLAVSGGFIEVQPTRVVVLADTAEHAEEIDEQRAEEARKRAEELRTSKRVDATDFAMVAAKLEKELARLRVARKHRSRRGAT</sequence>
<reference evidence="13" key="1">
    <citation type="submission" date="2017-09" db="EMBL/GenBank/DDBJ databases">
        <title>Depth-based differentiation of microbial function through sediment-hosted aquifers and enrichment of novel symbionts in the deep terrestrial subsurface.</title>
        <authorList>
            <person name="Probst A.J."/>
            <person name="Ladd B."/>
            <person name="Jarett J.K."/>
            <person name="Geller-Mcgrath D.E."/>
            <person name="Sieber C.M.K."/>
            <person name="Emerson J.B."/>
            <person name="Anantharaman K."/>
            <person name="Thomas B.C."/>
            <person name="Malmstrom R."/>
            <person name="Stieglmeier M."/>
            <person name="Klingl A."/>
            <person name="Woyke T."/>
            <person name="Ryan C.M."/>
            <person name="Banfield J.F."/>
        </authorList>
    </citation>
    <scope>NUCLEOTIDE SEQUENCE [LARGE SCALE GENOMIC DNA]</scope>
</reference>
<evidence type="ECO:0000256" key="2">
    <source>
        <dbReference type="ARBA" id="ARBA00005712"/>
    </source>
</evidence>
<comment type="similarity">
    <text evidence="2 8 9">Belongs to the ATPase epsilon chain family.</text>
</comment>
<dbReference type="GO" id="GO:0045259">
    <property type="term" value="C:proton-transporting ATP synthase complex"/>
    <property type="evidence" value="ECO:0007669"/>
    <property type="project" value="UniProtKB-KW"/>
</dbReference>
<evidence type="ECO:0000259" key="11">
    <source>
        <dbReference type="Pfam" id="PF02823"/>
    </source>
</evidence>
<proteinExistence type="inferred from homology"/>
<evidence type="ECO:0000313" key="12">
    <source>
        <dbReference type="EMBL" id="PIS41838.1"/>
    </source>
</evidence>
<name>A0A2H0YTL9_9BACT</name>
<evidence type="ECO:0000256" key="7">
    <source>
        <dbReference type="ARBA" id="ARBA00023310"/>
    </source>
</evidence>
<keyword evidence="3 8" id="KW-0813">Transport</keyword>
<dbReference type="Pfam" id="PF00401">
    <property type="entry name" value="ATP-synt_DE"/>
    <property type="match status" value="1"/>
</dbReference>
<dbReference type="GO" id="GO:0046933">
    <property type="term" value="F:proton-transporting ATP synthase activity, rotational mechanism"/>
    <property type="evidence" value="ECO:0007669"/>
    <property type="project" value="UniProtKB-UniRule"/>
</dbReference>
<evidence type="ECO:0000256" key="3">
    <source>
        <dbReference type="ARBA" id="ARBA00022448"/>
    </source>
</evidence>
<evidence type="ECO:0000256" key="9">
    <source>
        <dbReference type="RuleBase" id="RU003656"/>
    </source>
</evidence>
<protein>
    <recommendedName>
        <fullName evidence="8">ATP synthase epsilon chain</fullName>
    </recommendedName>
    <alternativeName>
        <fullName evidence="8">ATP synthase F1 sector epsilon subunit</fullName>
    </alternativeName>
    <alternativeName>
        <fullName evidence="8">F-ATPase epsilon subunit</fullName>
    </alternativeName>
</protein>
<dbReference type="InterPro" id="IPR036771">
    <property type="entry name" value="ATPsynth_dsu/esu_N"/>
</dbReference>
<evidence type="ECO:0000256" key="1">
    <source>
        <dbReference type="ARBA" id="ARBA00004202"/>
    </source>
</evidence>
<evidence type="ECO:0000256" key="4">
    <source>
        <dbReference type="ARBA" id="ARBA00023065"/>
    </source>
</evidence>
<comment type="subcellular location">
    <subcellularLocation>
        <location evidence="1 8">Cell membrane</location>
        <topology evidence="1 8">Peripheral membrane protein</topology>
    </subcellularLocation>
</comment>
<organism evidence="12 13">
    <name type="scientific">Candidatus Kerfeldbacteria bacterium CG08_land_8_20_14_0_20_42_7</name>
    <dbReference type="NCBI Taxonomy" id="2014245"/>
    <lineage>
        <taxon>Bacteria</taxon>
        <taxon>Candidatus Kerfeldiibacteriota</taxon>
    </lineage>
</organism>
<comment type="subunit">
    <text evidence="8 9">F-type ATPases have 2 components, CF(1) - the catalytic core - and CF(0) - the membrane proton channel. CF(1) has five subunits: alpha(3), beta(3), gamma(1), delta(1), epsilon(1). CF(0) has three main subunits: a, b and c.</text>
</comment>
<dbReference type="SUPFAM" id="SSF46604">
    <property type="entry name" value="Epsilon subunit of F1F0-ATP synthase C-terminal domain"/>
    <property type="match status" value="1"/>
</dbReference>
<dbReference type="InterPro" id="IPR036794">
    <property type="entry name" value="ATP_F1_dsu/esu_C_sf"/>
</dbReference>
<evidence type="ECO:0000256" key="8">
    <source>
        <dbReference type="HAMAP-Rule" id="MF_00530"/>
    </source>
</evidence>
<dbReference type="PANTHER" id="PTHR13822:SF10">
    <property type="entry name" value="ATP SYNTHASE EPSILON CHAIN, CHLOROPLASTIC"/>
    <property type="match status" value="1"/>
</dbReference>
<dbReference type="Gene3D" id="1.20.5.440">
    <property type="entry name" value="ATP synthase delta/epsilon subunit, C-terminal domain"/>
    <property type="match status" value="1"/>
</dbReference>
<dbReference type="InterPro" id="IPR020547">
    <property type="entry name" value="ATP_synth_F1_esu_C"/>
</dbReference>
<dbReference type="GO" id="GO:0005886">
    <property type="term" value="C:plasma membrane"/>
    <property type="evidence" value="ECO:0007669"/>
    <property type="project" value="UniProtKB-SubCell"/>
</dbReference>
<comment type="function">
    <text evidence="8">Produces ATP from ADP in the presence of a proton gradient across the membrane.</text>
</comment>